<dbReference type="InterPro" id="IPR003602">
    <property type="entry name" value="Topo_IA_DNA-bd_dom"/>
</dbReference>
<evidence type="ECO:0000256" key="12">
    <source>
        <dbReference type="SAM" id="MobiDB-lite"/>
    </source>
</evidence>
<dbReference type="NCBIfam" id="NF005829">
    <property type="entry name" value="PRK07726.1"/>
    <property type="match status" value="1"/>
</dbReference>
<dbReference type="InterPro" id="IPR013826">
    <property type="entry name" value="Topo_IA_cen_sub3"/>
</dbReference>
<dbReference type="RefSeq" id="WP_123614774.1">
    <property type="nucleotide sequence ID" value="NZ_CP039396.1"/>
</dbReference>
<keyword evidence="6" id="KW-0238">DNA-binding</keyword>
<dbReference type="GO" id="GO:0043597">
    <property type="term" value="C:cytoplasmic replication fork"/>
    <property type="evidence" value="ECO:0007669"/>
    <property type="project" value="TreeGrafter"/>
</dbReference>
<feature type="region of interest" description="Disordered" evidence="12">
    <location>
        <begin position="428"/>
        <end position="469"/>
    </location>
</feature>
<evidence type="ECO:0000313" key="16">
    <source>
        <dbReference type="Proteomes" id="UP000297149"/>
    </source>
</evidence>
<evidence type="ECO:0000259" key="13">
    <source>
        <dbReference type="PROSITE" id="PS50880"/>
    </source>
</evidence>
<comment type="similarity">
    <text evidence="2">Belongs to the type IA topoisomerase family.</text>
</comment>
<dbReference type="Pfam" id="PF01131">
    <property type="entry name" value="Topoisom_bac"/>
    <property type="match status" value="1"/>
</dbReference>
<sequence length="688" mass="77645">MKLCITEKPSVAKDIAQILGADVRRDGYFEGGEYKVTWTFGHLCTLKEPGDYEERWKRWALGVLPMIPARFGIKVIPDKGIEKQFQVIENLISEADEVINCGDAGQEGELIQRWVMQKASVNCPVKRLWISSLTDESIREGFARLQPESDFDNLYHAGLSRAIGDWILGMNATRLYSLKYSSPGNVLSIGRVQTPTLALIVQRHFEIENFKPEDYWELKTLYRGALFNATSGRFKSPEEAEAALEAIKSYPMVIKDVQKKKGREAPPRLFDLTSMQVECNKKWGWTADETLRLIQSLYEKKVTTYPRVDTTYLSEDIYPKVPGILRNMTPYATLTSSILADKLPKSKKVFDNTKVTDHHAIIPTGQSPSVLVGNERQLYHLIALRFIAAFYPDCKFLSTTVLGEVDKTGFKATGKVIEDAGWRIVYDNTQSNDDTKDDENSDDRILPDFTIGESGPHEPSLQKRTTQPPKYYTEGTLLRAMESAGKTVEDEELREAMKENGIGRPSTRAAIIETLFKRKYIYRNRKSIMASQAGIDLISTINEDLLKSAKLTGLWENKLRRIERGDYSASDFIQELKILINEIVINVLSDNSKSKIIVDNTSRGSDKSGGDDSDLKEGNSVKPTKPRAPRTTKFEQVECPICGKGHILKGKTAFGCSRFREGCSLRLSFIDYPESLTPAKLKKILKKK</sequence>
<evidence type="ECO:0000256" key="1">
    <source>
        <dbReference type="ARBA" id="ARBA00000213"/>
    </source>
</evidence>
<evidence type="ECO:0000256" key="4">
    <source>
        <dbReference type="ARBA" id="ARBA00022723"/>
    </source>
</evidence>
<accession>A0A4V1D3I9</accession>
<dbReference type="Proteomes" id="UP000297149">
    <property type="component" value="Chromosome"/>
</dbReference>
<proteinExistence type="inferred from homology"/>
<feature type="region of interest" description="Disordered" evidence="12">
    <location>
        <begin position="599"/>
        <end position="631"/>
    </location>
</feature>
<dbReference type="PANTHER" id="PTHR11390:SF21">
    <property type="entry name" value="DNA TOPOISOMERASE 3-ALPHA"/>
    <property type="match status" value="1"/>
</dbReference>
<evidence type="ECO:0000256" key="8">
    <source>
        <dbReference type="ARBA" id="ARBA00030003"/>
    </source>
</evidence>
<organism evidence="15 16">
    <name type="scientific">Duncaniella dubosii</name>
    <dbReference type="NCBI Taxonomy" id="2518971"/>
    <lineage>
        <taxon>Bacteria</taxon>
        <taxon>Pseudomonadati</taxon>
        <taxon>Bacteroidota</taxon>
        <taxon>Bacteroidia</taxon>
        <taxon>Bacteroidales</taxon>
        <taxon>Muribaculaceae</taxon>
        <taxon>Duncaniella</taxon>
    </lineage>
</organism>
<feature type="domain" description="Toprim" evidence="13">
    <location>
        <begin position="1"/>
        <end position="134"/>
    </location>
</feature>
<dbReference type="Pfam" id="PF01751">
    <property type="entry name" value="Toprim"/>
    <property type="match status" value="1"/>
</dbReference>
<gene>
    <name evidence="15" type="primary">topB</name>
    <name evidence="15" type="ORF">E7747_13300</name>
</gene>
<evidence type="ECO:0000256" key="7">
    <source>
        <dbReference type="ARBA" id="ARBA00023235"/>
    </source>
</evidence>
<dbReference type="InterPro" id="IPR023405">
    <property type="entry name" value="Topo_IA_core_domain"/>
</dbReference>
<dbReference type="KEGG" id="ddb:E7747_13300"/>
<dbReference type="EC" id="5.6.2.1" evidence="3"/>
<dbReference type="NCBIfam" id="TIGR01056">
    <property type="entry name" value="topB"/>
    <property type="match status" value="1"/>
</dbReference>
<dbReference type="CDD" id="cd03362">
    <property type="entry name" value="TOPRIM_TopoIA_TopoIII"/>
    <property type="match status" value="1"/>
</dbReference>
<dbReference type="Gene3D" id="2.70.20.10">
    <property type="entry name" value="Topoisomerase I, domain 3"/>
    <property type="match status" value="1"/>
</dbReference>
<dbReference type="InterPro" id="IPR034144">
    <property type="entry name" value="TOPRIM_TopoIII"/>
</dbReference>
<evidence type="ECO:0000256" key="2">
    <source>
        <dbReference type="ARBA" id="ARBA00009446"/>
    </source>
</evidence>
<dbReference type="Gene3D" id="1.10.290.10">
    <property type="entry name" value="Topoisomerase I, domain 4"/>
    <property type="match status" value="1"/>
</dbReference>
<keyword evidence="5" id="KW-0799">Topoisomerase</keyword>
<dbReference type="SMART" id="SM00493">
    <property type="entry name" value="TOPRIM"/>
    <property type="match status" value="1"/>
</dbReference>
<keyword evidence="7 15" id="KW-0413">Isomerase</keyword>
<dbReference type="PROSITE" id="PS50880">
    <property type="entry name" value="TOPRIM"/>
    <property type="match status" value="1"/>
</dbReference>
<reference evidence="16" key="1">
    <citation type="submission" date="2019-02" db="EMBL/GenBank/DDBJ databases">
        <title>Isolation and identification of novel species under the genus Muribaculum.</title>
        <authorList>
            <person name="Miyake S."/>
            <person name="Ding Y."/>
            <person name="Low A."/>
            <person name="Soh M."/>
            <person name="Seedorf H."/>
        </authorList>
    </citation>
    <scope>NUCLEOTIDE SEQUENCE [LARGE SCALE GENOMIC DNA]</scope>
    <source>
        <strain evidence="16">H5</strain>
    </source>
</reference>
<dbReference type="InterPro" id="IPR013497">
    <property type="entry name" value="Topo_IA_cen"/>
</dbReference>
<dbReference type="InterPro" id="IPR006171">
    <property type="entry name" value="TOPRIM_dom"/>
</dbReference>
<dbReference type="AlphaFoldDB" id="A0A4V1D3I9"/>
<name>A0A4V1D3I9_9BACT</name>
<dbReference type="InterPro" id="IPR013825">
    <property type="entry name" value="Topo_IA_cen_sub2"/>
</dbReference>
<evidence type="ECO:0000256" key="11">
    <source>
        <dbReference type="ARBA" id="ARBA00032877"/>
    </source>
</evidence>
<dbReference type="GO" id="GO:0003917">
    <property type="term" value="F:DNA topoisomerase type I (single strand cut, ATP-independent) activity"/>
    <property type="evidence" value="ECO:0007669"/>
    <property type="project" value="UniProtKB-EC"/>
</dbReference>
<dbReference type="InterPro" id="IPR013824">
    <property type="entry name" value="Topo_IA_cen_sub1"/>
</dbReference>
<dbReference type="GO" id="GO:0003677">
    <property type="term" value="F:DNA binding"/>
    <property type="evidence" value="ECO:0007669"/>
    <property type="project" value="UniProtKB-KW"/>
</dbReference>
<dbReference type="Gene3D" id="1.10.460.10">
    <property type="entry name" value="Topoisomerase I, domain 2"/>
    <property type="match status" value="1"/>
</dbReference>
<evidence type="ECO:0000313" key="15">
    <source>
        <dbReference type="EMBL" id="QCD43168.1"/>
    </source>
</evidence>
<dbReference type="InterPro" id="IPR005738">
    <property type="entry name" value="TopoIII"/>
</dbReference>
<dbReference type="EMBL" id="CP039396">
    <property type="protein sequence ID" value="QCD43168.1"/>
    <property type="molecule type" value="Genomic_DNA"/>
</dbReference>
<dbReference type="InterPro" id="IPR000380">
    <property type="entry name" value="Topo_IA"/>
</dbReference>
<dbReference type="GO" id="GO:0046872">
    <property type="term" value="F:metal ion binding"/>
    <property type="evidence" value="ECO:0007669"/>
    <property type="project" value="UniProtKB-KW"/>
</dbReference>
<dbReference type="GO" id="GO:0006281">
    <property type="term" value="P:DNA repair"/>
    <property type="evidence" value="ECO:0007669"/>
    <property type="project" value="TreeGrafter"/>
</dbReference>
<comment type="catalytic activity">
    <reaction evidence="1">
        <text>ATP-independent breakage of single-stranded DNA, followed by passage and rejoining.</text>
        <dbReference type="EC" id="5.6.2.1"/>
    </reaction>
</comment>
<evidence type="ECO:0000256" key="10">
    <source>
        <dbReference type="ARBA" id="ARBA00032235"/>
    </source>
</evidence>
<evidence type="ECO:0000256" key="3">
    <source>
        <dbReference type="ARBA" id="ARBA00012891"/>
    </source>
</evidence>
<dbReference type="SUPFAM" id="SSF56712">
    <property type="entry name" value="Prokaryotic type I DNA topoisomerase"/>
    <property type="match status" value="1"/>
</dbReference>
<dbReference type="GO" id="GO:0006310">
    <property type="term" value="P:DNA recombination"/>
    <property type="evidence" value="ECO:0007669"/>
    <property type="project" value="TreeGrafter"/>
</dbReference>
<keyword evidence="4" id="KW-0479">Metal-binding</keyword>
<evidence type="ECO:0000256" key="6">
    <source>
        <dbReference type="ARBA" id="ARBA00023125"/>
    </source>
</evidence>
<dbReference type="InterPro" id="IPR003601">
    <property type="entry name" value="Topo_IA_2"/>
</dbReference>
<evidence type="ECO:0000259" key="14">
    <source>
        <dbReference type="PROSITE" id="PS52039"/>
    </source>
</evidence>
<keyword evidence="16" id="KW-1185">Reference proteome</keyword>
<dbReference type="Gene3D" id="3.40.50.140">
    <property type="match status" value="1"/>
</dbReference>
<feature type="domain" description="Topo IA-type catalytic" evidence="14">
    <location>
        <begin position="151"/>
        <end position="584"/>
    </location>
</feature>
<dbReference type="SMART" id="SM00436">
    <property type="entry name" value="TOP1Bc"/>
    <property type="match status" value="1"/>
</dbReference>
<evidence type="ECO:0000256" key="9">
    <source>
        <dbReference type="ARBA" id="ARBA00031985"/>
    </source>
</evidence>
<dbReference type="PRINTS" id="PR00417">
    <property type="entry name" value="PRTPISMRASEI"/>
</dbReference>
<dbReference type="PROSITE" id="PS52039">
    <property type="entry name" value="TOPO_IA_2"/>
    <property type="match status" value="1"/>
</dbReference>
<dbReference type="SMART" id="SM00437">
    <property type="entry name" value="TOP1Ac"/>
    <property type="match status" value="1"/>
</dbReference>
<feature type="compositionally biased region" description="Basic and acidic residues" evidence="12">
    <location>
        <begin position="604"/>
        <end position="619"/>
    </location>
</feature>
<protein>
    <recommendedName>
        <fullName evidence="3">DNA topoisomerase</fullName>
        <ecNumber evidence="3">5.6.2.1</ecNumber>
    </recommendedName>
    <alternativeName>
        <fullName evidence="11">Omega-protein</fullName>
    </alternativeName>
    <alternativeName>
        <fullName evidence="10">Relaxing enzyme</fullName>
    </alternativeName>
    <alternativeName>
        <fullName evidence="8">Swivelase</fullName>
    </alternativeName>
    <alternativeName>
        <fullName evidence="9">Untwisting enzyme</fullName>
    </alternativeName>
</protein>
<evidence type="ECO:0000256" key="5">
    <source>
        <dbReference type="ARBA" id="ARBA00023029"/>
    </source>
</evidence>
<dbReference type="PANTHER" id="PTHR11390">
    <property type="entry name" value="PROKARYOTIC DNA TOPOISOMERASE"/>
    <property type="match status" value="1"/>
</dbReference>
<dbReference type="GO" id="GO:0006265">
    <property type="term" value="P:DNA topological change"/>
    <property type="evidence" value="ECO:0007669"/>
    <property type="project" value="InterPro"/>
</dbReference>
<dbReference type="CDD" id="cd00186">
    <property type="entry name" value="TOP1Ac"/>
    <property type="match status" value="1"/>
</dbReference>